<dbReference type="Proteomes" id="UP000278143">
    <property type="component" value="Unassembled WGS sequence"/>
</dbReference>
<dbReference type="Pfam" id="PF18785">
    <property type="entry name" value="Inv-AAD"/>
    <property type="match status" value="1"/>
</dbReference>
<feature type="non-terminal residue" evidence="2">
    <location>
        <position position="146"/>
    </location>
</feature>
<dbReference type="AlphaFoldDB" id="A0A4P9Z465"/>
<dbReference type="Gene3D" id="3.40.140.10">
    <property type="entry name" value="Cytidine Deaminase, domain 2"/>
    <property type="match status" value="1"/>
</dbReference>
<keyword evidence="3" id="KW-1185">Reference proteome</keyword>
<evidence type="ECO:0000313" key="2">
    <source>
        <dbReference type="EMBL" id="RKP27286.1"/>
    </source>
</evidence>
<dbReference type="GO" id="GO:0003824">
    <property type="term" value="F:catalytic activity"/>
    <property type="evidence" value="ECO:0007669"/>
    <property type="project" value="InterPro"/>
</dbReference>
<dbReference type="InterPro" id="IPR016193">
    <property type="entry name" value="Cytidine_deaminase-like"/>
</dbReference>
<dbReference type="EMBL" id="KZ989235">
    <property type="protein sequence ID" value="RKP27286.1"/>
    <property type="molecule type" value="Genomic_DNA"/>
</dbReference>
<reference evidence="3" key="1">
    <citation type="journal article" date="2018" name="Nat. Microbiol.">
        <title>Leveraging single-cell genomics to expand the fungal tree of life.</title>
        <authorList>
            <person name="Ahrendt S.R."/>
            <person name="Quandt C.A."/>
            <person name="Ciobanu D."/>
            <person name="Clum A."/>
            <person name="Salamov A."/>
            <person name="Andreopoulos B."/>
            <person name="Cheng J.F."/>
            <person name="Woyke T."/>
            <person name="Pelin A."/>
            <person name="Henrissat B."/>
            <person name="Reynolds N.K."/>
            <person name="Benny G.L."/>
            <person name="Smith M.E."/>
            <person name="James T.Y."/>
            <person name="Grigoriev I.V."/>
        </authorList>
    </citation>
    <scope>NUCLEOTIDE SEQUENCE [LARGE SCALE GENOMIC DNA]</scope>
    <source>
        <strain evidence="3">Benny S71-1</strain>
    </source>
</reference>
<dbReference type="SUPFAM" id="SSF53927">
    <property type="entry name" value="Cytidine deaminase-like"/>
    <property type="match status" value="1"/>
</dbReference>
<dbReference type="PROSITE" id="PS51747">
    <property type="entry name" value="CYT_DCMP_DEAMINASES_2"/>
    <property type="match status" value="1"/>
</dbReference>
<dbReference type="OrthoDB" id="252265at2759"/>
<dbReference type="InterPro" id="IPR002125">
    <property type="entry name" value="CMP_dCMP_dom"/>
</dbReference>
<proteinExistence type="predicted"/>
<dbReference type="GO" id="GO:0006139">
    <property type="term" value="P:nucleobase-containing compound metabolic process"/>
    <property type="evidence" value="ECO:0007669"/>
    <property type="project" value="UniProtKB-ARBA"/>
</dbReference>
<name>A0A4P9Z465_9FUNG</name>
<feature type="domain" description="CMP/dCMP-type deaminase" evidence="1">
    <location>
        <begin position="1"/>
        <end position="135"/>
    </location>
</feature>
<accession>A0A4P9Z465</accession>
<protein>
    <submittedName>
        <fullName evidence="2">Diaminohydroxyphosphoribosylamino-pyrimidine deaminase</fullName>
    </submittedName>
</protein>
<sequence>FMQLAIAEARKCAPVETAYNVGAVLPYQHRSIVATGYSRELPGNTHAEECCLLKLSSADQDRLAEAISADPALPPVTMYTTMEPCARRLSGRPSCTHRLLAAPWIRRIVLGVREPPAFVEHVDGIEQLRAAGRVVDVLSGWEQACL</sequence>
<organism evidence="2 3">
    <name type="scientific">Syncephalis pseudoplumigaleata</name>
    <dbReference type="NCBI Taxonomy" id="1712513"/>
    <lineage>
        <taxon>Eukaryota</taxon>
        <taxon>Fungi</taxon>
        <taxon>Fungi incertae sedis</taxon>
        <taxon>Zoopagomycota</taxon>
        <taxon>Zoopagomycotina</taxon>
        <taxon>Zoopagomycetes</taxon>
        <taxon>Zoopagales</taxon>
        <taxon>Piptocephalidaceae</taxon>
        <taxon>Syncephalis</taxon>
    </lineage>
</organism>
<feature type="non-terminal residue" evidence="2">
    <location>
        <position position="1"/>
    </location>
</feature>
<gene>
    <name evidence="2" type="ORF">SYNPS1DRAFT_3640</name>
</gene>
<evidence type="ECO:0000313" key="3">
    <source>
        <dbReference type="Proteomes" id="UP000278143"/>
    </source>
</evidence>
<evidence type="ECO:0000259" key="1">
    <source>
        <dbReference type="PROSITE" id="PS51747"/>
    </source>
</evidence>